<protein>
    <recommendedName>
        <fullName evidence="3">Sigma E regulatory protein, MucB/RseB</fullName>
    </recommendedName>
</protein>
<reference evidence="1 2" key="1">
    <citation type="submission" date="2020-07" db="EMBL/GenBank/DDBJ databases">
        <title>Sequencing the genomes of 1000 actinobacteria strains.</title>
        <authorList>
            <person name="Klenk H.-P."/>
        </authorList>
    </citation>
    <scope>NUCLEOTIDE SEQUENCE [LARGE SCALE GENOMIC DNA]</scope>
    <source>
        <strain evidence="1 2">DSM 24552</strain>
    </source>
</reference>
<dbReference type="Proteomes" id="UP000544110">
    <property type="component" value="Unassembled WGS sequence"/>
</dbReference>
<dbReference type="AlphaFoldDB" id="A0A7Y9UNB3"/>
<organism evidence="1 2">
    <name type="scientific">Nocardioides perillae</name>
    <dbReference type="NCBI Taxonomy" id="1119534"/>
    <lineage>
        <taxon>Bacteria</taxon>
        <taxon>Bacillati</taxon>
        <taxon>Actinomycetota</taxon>
        <taxon>Actinomycetes</taxon>
        <taxon>Propionibacteriales</taxon>
        <taxon>Nocardioidaceae</taxon>
        <taxon>Nocardioides</taxon>
    </lineage>
</organism>
<sequence>MTTRRRWALVALVLAVVVGVPTALRAVPPADSDVAAADLLALVRGAEGRAWSGYVETQGTLQLPTSDDFDGVAALFGERTRLRAWWRSDDDWRVDRLLATGESDLRHDDGVTVAWSYERSEAELSRDPAVRLPRTADLVPPVLGARVLRGIGADDVSRVPSRRVAGTAAPGLRVRPPAPQASVDHVDLWADPVTGVPLRVEVHTSPTGPPDFTSAFGDFSREVPPASVTDFSPTATTDVEVEQVLDIADAANQYAPFRPPGVVGGLPRSSASAGAVGVYGTGLTQLVAIPLRPQEAEPLRAQLRTAVGAADVPGLPAVRLAVGPLGVLVTGQDDEGAWLVAGTVDAPTLERAGRDLLTGTRVVGRR</sequence>
<accession>A0A7Y9UNB3</accession>
<evidence type="ECO:0000313" key="2">
    <source>
        <dbReference type="Proteomes" id="UP000544110"/>
    </source>
</evidence>
<proteinExistence type="predicted"/>
<gene>
    <name evidence="1" type="ORF">BJ989_002565</name>
</gene>
<evidence type="ECO:0008006" key="3">
    <source>
        <dbReference type="Google" id="ProtNLM"/>
    </source>
</evidence>
<evidence type="ECO:0000313" key="1">
    <source>
        <dbReference type="EMBL" id="NYG56261.1"/>
    </source>
</evidence>
<keyword evidence="2" id="KW-1185">Reference proteome</keyword>
<comment type="caution">
    <text evidence="1">The sequence shown here is derived from an EMBL/GenBank/DDBJ whole genome shotgun (WGS) entry which is preliminary data.</text>
</comment>
<name>A0A7Y9UNB3_9ACTN</name>
<dbReference type="RefSeq" id="WP_179518545.1">
    <property type="nucleotide sequence ID" value="NZ_JACCAC010000001.1"/>
</dbReference>
<dbReference type="EMBL" id="JACCAC010000001">
    <property type="protein sequence ID" value="NYG56261.1"/>
    <property type="molecule type" value="Genomic_DNA"/>
</dbReference>